<keyword evidence="3" id="KW-0732">Signal</keyword>
<accession>A0ABQ4CDX8</accession>
<evidence type="ECO:0000259" key="6">
    <source>
        <dbReference type="SMART" id="SM00722"/>
    </source>
</evidence>
<dbReference type="Gene3D" id="2.160.20.10">
    <property type="entry name" value="Single-stranded right-handed beta-helix, Pectin lyase-like"/>
    <property type="match status" value="6"/>
</dbReference>
<feature type="domain" description="Carbohydrate-binding/sugar hydrolysis" evidence="6">
    <location>
        <begin position="1104"/>
        <end position="1232"/>
    </location>
</feature>
<dbReference type="SMART" id="SM00722">
    <property type="entry name" value="CASH"/>
    <property type="match status" value="4"/>
</dbReference>
<evidence type="ECO:0000256" key="5">
    <source>
        <dbReference type="SAM" id="MobiDB-lite"/>
    </source>
</evidence>
<keyword evidence="8" id="KW-1185">Reference proteome</keyword>
<dbReference type="NCBIfam" id="TIGR03804">
    <property type="entry name" value="para_beta_helix"/>
    <property type="match status" value="5"/>
</dbReference>
<dbReference type="InterPro" id="IPR012334">
    <property type="entry name" value="Pectin_lyas_fold"/>
</dbReference>
<evidence type="ECO:0000256" key="2">
    <source>
        <dbReference type="ARBA" id="ARBA00022525"/>
    </source>
</evidence>
<name>A0ABQ4CDX8_9ACTN</name>
<dbReference type="NCBIfam" id="NF033679">
    <property type="entry name" value="DNRLRE_dom"/>
    <property type="match status" value="2"/>
</dbReference>
<dbReference type="Proteomes" id="UP000624325">
    <property type="component" value="Unassembled WGS sequence"/>
</dbReference>
<feature type="domain" description="Carbohydrate-binding/sugar hydrolysis" evidence="6">
    <location>
        <begin position="1792"/>
        <end position="1919"/>
    </location>
</feature>
<dbReference type="InterPro" id="IPR007742">
    <property type="entry name" value="NosD_dom"/>
</dbReference>
<dbReference type="InterPro" id="IPR059226">
    <property type="entry name" value="Choice_anch_Q_dom"/>
</dbReference>
<dbReference type="Pfam" id="PF24517">
    <property type="entry name" value="CBM96"/>
    <property type="match status" value="2"/>
</dbReference>
<organism evidence="7 8">
    <name type="scientific">Asanoa iriomotensis</name>
    <dbReference type="NCBI Taxonomy" id="234613"/>
    <lineage>
        <taxon>Bacteria</taxon>
        <taxon>Bacillati</taxon>
        <taxon>Actinomycetota</taxon>
        <taxon>Actinomycetes</taxon>
        <taxon>Micromonosporales</taxon>
        <taxon>Micromonosporaceae</taxon>
        <taxon>Asanoa</taxon>
    </lineage>
</organism>
<dbReference type="InterPro" id="IPR006633">
    <property type="entry name" value="Carb-bd_sugar_hydrolysis-dom"/>
</dbReference>
<dbReference type="EMBL" id="BONC01000083">
    <property type="protein sequence ID" value="GIF60979.1"/>
    <property type="molecule type" value="Genomic_DNA"/>
</dbReference>
<feature type="region of interest" description="Disordered" evidence="5">
    <location>
        <begin position="1486"/>
        <end position="1507"/>
    </location>
</feature>
<feature type="domain" description="Carbohydrate-binding/sugar hydrolysis" evidence="6">
    <location>
        <begin position="1239"/>
        <end position="1403"/>
    </location>
</feature>
<sequence length="2861" mass="294170">MRGPTDARRTLRRRATRLGALTASALLVLTLIHVESAWAMTFTVTSNADLVDNNVGNGICQTSAGSCTLRAAIQESNANPAADTIQLPAGTYPITRAPAGTNDDDVGDFDIRSPLTIAGAGAASTVVDGGQPPAGSAPEVRGLDRLLEIWAEAEDVTLSGVTLRDGYDVESGGAVANFSPGLVRLQNVHVRTSYAGVFGGGIATESTGRMEIAGGVFEGNDTGGEGGAIHNQHEAELTISDGSFTDNRAAGDGGAIANVSKTRLTITRGTFSGNVAGGSGGGVFSDTQRPATVTGSVFTGNTAGDPVSGDGGGGGIHAGGDGAVTISGSTFTENTAVATGGGMVLASGAASSVTDTVVRDNHALGGAGVQNEGQGLTLQRLTITGNVAEEDGGGIQSEGSGNFQILDTTVERNRALHGGGFANVADGTLTVARTTFWDNRATVYGGGVYNASDATALIENTTISGNVAQTSGGGLYSDADAGLRVVNATITLNLSPHGAGVGHEPGGSVNFPVEPSTSVLFRNTLVAGNLVGAECSFAVGSEGGNLDSGDSCYFRGSRDRLNAGNPRIDAIADNGGPTMTHAIQTDSYALDGGVGPCVLTDQRGVSRPKNTACDIGAYEHEGPFPAADTVDPQTSILTGPQVAAERAVFTFSATDNVSPLAEILYECRLEPVDVDPNEPPEPEHLFAGCTNPHELLEFETGPNTLQVRAIDRAGNVDETPAEWEFVGGEDTTPPQTTFASVPPNPSAGRTATFSFQGTDDMTPAFLLEYECRIDSTSEEAWLECASPWSFSDLTTGSHTVEVRAIDEGGNADPTPATYTWTVGSPTDCDAANVTLSATADTWVDEGQTQVNFGIAEQLTVRSQAAGEDARALVRFPVPADTPAACELVSATLRIHADGDAGRTLQAQPLAVTWAETGVTWANQPGVSGPVATTGSGGGFREWDVTAAVTLMLSGTPNHGFQIRDAVEEGEGFEQSLASRDTIAEPPATPQLVLRFDGPGAPTPPAPPAGALTTVTCGMVVTQSIRLQNNLTDCPLDGLVVGAPNIRIDLNGRTIDGPGYFAGEPGSPYEVPELGLPAGVRNAGFENVVVEGEGTIRSFGYGVQLMAGTRFNVVEDLTVARNATAGIELWDADDGRNANIVRGNTVEANELGIALTSGSENNQLVANTLTGNLGAAVWLSNASGNTLRDNVVSGLTSDPLVDSDGGILLEDSRRNTLTGNRVSDTGDAGIVVSAGSHGTTLTGNRMTRTGDAGISVDSSDDTTATGNFAYLASDSGIVVEDGDRSHIADNDVRFNPAGISLGGASDSVVEGNLASHTSGIGIEVGEGSHRNDIDGNDVSEGVVGIMVTGDSVDAEGLPDPANGNVVRNNVASGNTADGIAIALAGHTVTANVAHHNVAWGIDAAEEGTTDGGGNQASGNGEPEQCRGVVCAAGTPGAPPTPDLVAPETSFVSTPPNPSSSLSTARFAFTGTDNVAPPDALRFECRLNGPVDPEPEPPDPGEPVQPPDTEGWAECASPVTYHFLLSDVHKFEVRAIDPAGWRDATAATYTWTVSPIPPVDDTTPPNTTIFAHPDQASTSPVATFGFRGSDDISPGPNLRYECRLDASAWQPCLSPKTYAGLANGSHTFETRAIDVANNIDPTPAAFVWTVQPAPADSTPPDTTIVTAPDHHTVSTSATFTFASNEAGATFECSLDGAAFVPCVSPQTYLGLWATNHEFRVKAIDAAGNHDPTPAAHGWTIGTAPVPMTVACGQTITVSVVVSNNLTNCGANGLVVGAPGITIDLNGFTLDGNGSGAGILNSAGHDSVTVTNGTVAEFDFGVQLNAGVALNIVSALQLRANQEAGVQLTNADNGSSGNLVRGNTLQQNQVGIALLGGSQGSTVLGNTLSNNTGDGIRVVGSSGNTLDGNRISAGSGHGVYLEGASENWVKANDVLDVSETAISVAAASNGNRIEGNTLSEASAGIELSESNDNDVVANEATGLAGVGVNLFRAAGNLVQGNDLRTNEAGVELLESSGNRIESNDTSGSSSSGIWLGALSLNNVVVLNTSNDNDAEGISVEAEVLPESTDPGNTIDRNIANGNSSDGIFVAKPAHTISSNVANNNGGWGMYAEVGNIDAGGNRATGNVEPEQCYLIQCDGTAPVPPEVNPPDTLITLEPPSPSTSTSASFSFTGIDDNTPLFELSFECRLDSTLATAWQECEAPVTYYNLAPGPHRFEVRAVDLSGKVDPSPDVTDWTIALSAPGTPPVTTISSGPPPETAGRTAAFTFFANEPDASFSCSLDGAAFTDCVSPVELEDLLPGHHEFRIQARDSDGNVEPTPASRSWLVTGPPVVTFLATPDLSTASTFAVFTFAANEPVVRFECSLDLAAYQTCTSPLELSGLAIGDHSLRVRAVDADGMTSGEEELALFEWEVVEGPDLTPPDTQLLTQPANPTASLSASFTFTGTDNVTATDGLTYECRLDSQNEADYVECTSPWGYPNLELPADLEPGPHTFDVRAVDLEENADPTPAHHAWTVTGTPTAPQTTLATVPDVTTTATTATFTFSSSMAGSTFRCRLDAAALAPCTSPVNLTGLAVGDHEFEVVATSAAGTPDPTPSLYEWTVAPPPDTTAPVTDILTGPANPTLSTTAAFTFTADEPGATFECSLDAAAFAPCASPVNLAGIQPGAHQLRVRATDAALNVGNPDTWAWTVNAPPSCSAPGAVTLGANADSWVLQSSASSNYGTDSSIKVDSKSGGNNARVLVRFNLPAIPSGCSVTGAQLRMYASSYKTGRTLEAIRLGAAWTEANVRWNNQPAVTGTGATVASGSGYRQWTVTSQVGSMYADGNHGFLIRDTVENNSGGQEQQFNSREKGSDNPPRLVITFG</sequence>
<dbReference type="PANTHER" id="PTHR34677:SF3">
    <property type="entry name" value="BACTERIAL IG-LIKE DOMAIN-CONTAINING PROTEIN"/>
    <property type="match status" value="1"/>
</dbReference>
<evidence type="ECO:0000256" key="4">
    <source>
        <dbReference type="ARBA" id="ARBA00022737"/>
    </source>
</evidence>
<feature type="domain" description="Carbohydrate-binding/sugar hydrolysis" evidence="6">
    <location>
        <begin position="1944"/>
        <end position="2087"/>
    </location>
</feature>
<dbReference type="Pfam" id="PF05048">
    <property type="entry name" value="NosD"/>
    <property type="match status" value="2"/>
</dbReference>
<evidence type="ECO:0000256" key="1">
    <source>
        <dbReference type="ARBA" id="ARBA00004613"/>
    </source>
</evidence>
<reference evidence="7 8" key="1">
    <citation type="submission" date="2021-01" db="EMBL/GenBank/DDBJ databases">
        <title>Whole genome shotgun sequence of Asanoa iriomotensis NBRC 100142.</title>
        <authorList>
            <person name="Komaki H."/>
            <person name="Tamura T."/>
        </authorList>
    </citation>
    <scope>NUCLEOTIDE SEQUENCE [LARGE SCALE GENOMIC DNA]</scope>
    <source>
        <strain evidence="7 8">NBRC 100142</strain>
    </source>
</reference>
<dbReference type="NCBIfam" id="NF041518">
    <property type="entry name" value="choice_anch_Q"/>
    <property type="match status" value="1"/>
</dbReference>
<evidence type="ECO:0000256" key="3">
    <source>
        <dbReference type="ARBA" id="ARBA00022729"/>
    </source>
</evidence>
<evidence type="ECO:0000313" key="8">
    <source>
        <dbReference type="Proteomes" id="UP000624325"/>
    </source>
</evidence>
<dbReference type="PANTHER" id="PTHR34677">
    <property type="match status" value="1"/>
</dbReference>
<dbReference type="InterPro" id="IPR055372">
    <property type="entry name" value="CBM96"/>
</dbReference>
<comment type="caution">
    <text evidence="7">The sequence shown here is derived from an EMBL/GenBank/DDBJ whole genome shotgun (WGS) entry which is preliminary data.</text>
</comment>
<dbReference type="InterPro" id="IPR039448">
    <property type="entry name" value="Beta_helix"/>
</dbReference>
<dbReference type="SUPFAM" id="SSF51126">
    <property type="entry name" value="Pectin lyase-like"/>
    <property type="match status" value="7"/>
</dbReference>
<gene>
    <name evidence="7" type="ORF">Air01nite_70740</name>
</gene>
<proteinExistence type="predicted"/>
<dbReference type="SMART" id="SM00710">
    <property type="entry name" value="PbH1"/>
    <property type="match status" value="30"/>
</dbReference>
<dbReference type="InterPro" id="IPR006626">
    <property type="entry name" value="PbH1"/>
</dbReference>
<keyword evidence="2" id="KW-0964">Secreted</keyword>
<evidence type="ECO:0000313" key="7">
    <source>
        <dbReference type="EMBL" id="GIF60979.1"/>
    </source>
</evidence>
<dbReference type="RefSeq" id="WP_203707795.1">
    <property type="nucleotide sequence ID" value="NZ_BAAALU010000043.1"/>
</dbReference>
<dbReference type="InterPro" id="IPR022441">
    <property type="entry name" value="Para_beta_helix_rpt-2"/>
</dbReference>
<comment type="subcellular location">
    <subcellularLocation>
        <location evidence="1">Secreted</location>
    </subcellularLocation>
</comment>
<protein>
    <recommendedName>
        <fullName evidence="6">Carbohydrate-binding/sugar hydrolysis domain-containing protein</fullName>
    </recommendedName>
</protein>
<keyword evidence="4" id="KW-0677">Repeat</keyword>
<dbReference type="Pfam" id="PF13229">
    <property type="entry name" value="Beta_helix"/>
    <property type="match status" value="2"/>
</dbReference>
<dbReference type="InterPro" id="IPR011050">
    <property type="entry name" value="Pectin_lyase_fold/virulence"/>
</dbReference>